<keyword evidence="30" id="KW-1185">Reference proteome</keyword>
<keyword evidence="10 27" id="KW-0521">NADP</keyword>
<dbReference type="PANTHER" id="PTHR23023">
    <property type="entry name" value="DIMETHYLANILINE MONOOXYGENASE"/>
    <property type="match status" value="1"/>
</dbReference>
<reference evidence="29" key="1">
    <citation type="submission" date="2025-08" db="UniProtKB">
        <authorList>
            <consortium name="Ensembl"/>
        </authorList>
    </citation>
    <scope>IDENTIFICATION</scope>
</reference>
<evidence type="ECO:0000256" key="1">
    <source>
        <dbReference type="ARBA" id="ARBA00001974"/>
    </source>
</evidence>
<keyword evidence="11" id="KW-1133">Transmembrane helix</keyword>
<dbReference type="Gene3D" id="3.50.50.60">
    <property type="entry name" value="FAD/NAD(P)-binding domain"/>
    <property type="match status" value="2"/>
</dbReference>
<evidence type="ECO:0000256" key="5">
    <source>
        <dbReference type="ARBA" id="ARBA00022553"/>
    </source>
</evidence>
<evidence type="ECO:0000256" key="16">
    <source>
        <dbReference type="ARBA" id="ARBA00045722"/>
    </source>
</evidence>
<evidence type="ECO:0000256" key="2">
    <source>
        <dbReference type="ARBA" id="ARBA00004524"/>
    </source>
</evidence>
<evidence type="ECO:0000256" key="12">
    <source>
        <dbReference type="ARBA" id="ARBA00023002"/>
    </source>
</evidence>
<dbReference type="GO" id="GO:0004499">
    <property type="term" value="F:N,N-dimethylaniline monooxygenase activity"/>
    <property type="evidence" value="ECO:0007669"/>
    <property type="project" value="UniProtKB-UniRule"/>
</dbReference>
<dbReference type="FunFam" id="3.50.50.60:FF:000542">
    <property type="entry name" value="Dimethylaniline monooxygenase [N-oxide-forming]"/>
    <property type="match status" value="1"/>
</dbReference>
<dbReference type="GO" id="GO:0016174">
    <property type="term" value="F:NAD(P)H oxidase H2O2-forming activity"/>
    <property type="evidence" value="ECO:0007669"/>
    <property type="project" value="UniProtKB-EC"/>
</dbReference>
<dbReference type="AlphaFoldDB" id="A0A8C2ZBM0"/>
<keyword evidence="27" id="KW-0256">Endoplasmic reticulum</keyword>
<evidence type="ECO:0000256" key="26">
    <source>
        <dbReference type="ARBA" id="ARBA00049475"/>
    </source>
</evidence>
<dbReference type="PRINTS" id="PR01125">
    <property type="entry name" value="FMOXYGENASE5"/>
</dbReference>
<evidence type="ECO:0000256" key="25">
    <source>
        <dbReference type="ARBA" id="ARBA00049443"/>
    </source>
</evidence>
<comment type="catalytic activity">
    <reaction evidence="26">
        <text>octan-3-one + NADPH + O2 + H(+) = pentyl propanoate + NADP(+) + H2O</text>
        <dbReference type="Rhea" id="RHEA:54840"/>
        <dbReference type="ChEBI" id="CHEBI:15377"/>
        <dbReference type="ChEBI" id="CHEBI:15378"/>
        <dbReference type="ChEBI" id="CHEBI:15379"/>
        <dbReference type="ChEBI" id="CHEBI:57783"/>
        <dbReference type="ChEBI" id="CHEBI:58349"/>
        <dbReference type="ChEBI" id="CHEBI:80946"/>
        <dbReference type="ChEBI" id="CHEBI:87373"/>
    </reaction>
    <physiologicalReaction direction="left-to-right" evidence="26">
        <dbReference type="Rhea" id="RHEA:54841"/>
    </physiologicalReaction>
</comment>
<dbReference type="InterPro" id="IPR050346">
    <property type="entry name" value="FMO-like"/>
</dbReference>
<dbReference type="PRINTS" id="PR00370">
    <property type="entry name" value="FMOXYGENASE"/>
</dbReference>
<dbReference type="Ensembl" id="ENSCLMT00005025980.1">
    <property type="protein sequence ID" value="ENSCLMP00005024847.1"/>
    <property type="gene ID" value="ENSCLMG00005011636.1"/>
</dbReference>
<dbReference type="GO" id="GO:0050661">
    <property type="term" value="F:NADP binding"/>
    <property type="evidence" value="ECO:0007669"/>
    <property type="project" value="InterPro"/>
</dbReference>
<evidence type="ECO:0000256" key="18">
    <source>
        <dbReference type="ARBA" id="ARBA00047574"/>
    </source>
</evidence>
<keyword evidence="9" id="KW-0492">Microsome</keyword>
<dbReference type="InterPro" id="IPR000960">
    <property type="entry name" value="Flavin_mOase"/>
</dbReference>
<dbReference type="GO" id="GO:0006629">
    <property type="term" value="P:lipid metabolic process"/>
    <property type="evidence" value="ECO:0007669"/>
    <property type="project" value="UniProtKB-KW"/>
</dbReference>
<evidence type="ECO:0000256" key="3">
    <source>
        <dbReference type="ARBA" id="ARBA00009183"/>
    </source>
</evidence>
<comment type="subcellular location">
    <subcellularLocation>
        <location evidence="27">Endoplasmic reticulum membrane</location>
    </subcellularLocation>
    <subcellularLocation>
        <location evidence="2">Microsome membrane</location>
    </subcellularLocation>
</comment>
<evidence type="ECO:0000256" key="27">
    <source>
        <dbReference type="PIRNR" id="PIRNR000332"/>
    </source>
</evidence>
<evidence type="ECO:0000256" key="15">
    <source>
        <dbReference type="ARBA" id="ARBA00023136"/>
    </source>
</evidence>
<dbReference type="Pfam" id="PF00743">
    <property type="entry name" value="FMO-like"/>
    <property type="match status" value="3"/>
</dbReference>
<dbReference type="EC" id="1.-.-.-" evidence="28"/>
<evidence type="ECO:0000256" key="13">
    <source>
        <dbReference type="ARBA" id="ARBA00023033"/>
    </source>
</evidence>
<evidence type="ECO:0000256" key="22">
    <source>
        <dbReference type="ARBA" id="ARBA00048459"/>
    </source>
</evidence>
<keyword evidence="8 27" id="KW-0274">FAD</keyword>
<keyword evidence="15 27" id="KW-0472">Membrane</keyword>
<keyword evidence="12 27" id="KW-0560">Oxidoreductase</keyword>
<accession>A0A8C2ZBM0</accession>
<evidence type="ECO:0000256" key="24">
    <source>
        <dbReference type="ARBA" id="ARBA00048990"/>
    </source>
</evidence>
<dbReference type="FunFam" id="3.50.50.60:FF:000042">
    <property type="entry name" value="Dimethylaniline monooxygenase [N-oxide-forming]"/>
    <property type="match status" value="1"/>
</dbReference>
<dbReference type="GO" id="GO:0050660">
    <property type="term" value="F:flavin adenine dinucleotide binding"/>
    <property type="evidence" value="ECO:0007669"/>
    <property type="project" value="InterPro"/>
</dbReference>
<comment type="function">
    <text evidence="16">Acts as a Baeyer-Villiger monooxygenase on a broad range of substrates. Catalyzes the insertion of an oxygen atom into a carbon-carbon bond adjacent to a carbonyl, which converts ketones to esters. Active on diverse carbonyl compounds, whereas soft nucleophiles are mostly non- or poorly reactive. In contrast with other forms of FMO it is non- or poorly active on 'classical' substrates such as drugs, pesticides, and dietary components containing soft nucleophilic heteroatoms. Able to oxidize drug molecules bearing a carbonyl group on an aliphatic chain, such as nabumetone and pentoxifylline. Also, in the absence of substrates, shows slow but yet significant NADPH oxidase activity. Acts as a positive modulator of cholesterol biosynthesis as well as glucose homeostasis, promoting metabolic aging via pleiotropic effects.</text>
</comment>
<evidence type="ECO:0000256" key="4">
    <source>
        <dbReference type="ARBA" id="ARBA00022481"/>
    </source>
</evidence>
<dbReference type="InterPro" id="IPR020946">
    <property type="entry name" value="Flavin_mOase-like"/>
</dbReference>
<evidence type="ECO:0000256" key="10">
    <source>
        <dbReference type="ARBA" id="ARBA00022857"/>
    </source>
</evidence>
<comment type="catalytic activity">
    <reaction evidence="18">
        <text>heptan-2-one + NADPH + O2 + H(+) = pentyl acetate + NADP(+) + H2O</text>
        <dbReference type="Rhea" id="RHEA:54836"/>
        <dbReference type="ChEBI" id="CHEBI:5672"/>
        <dbReference type="ChEBI" id="CHEBI:15377"/>
        <dbReference type="ChEBI" id="CHEBI:15378"/>
        <dbReference type="ChEBI" id="CHEBI:15379"/>
        <dbReference type="ChEBI" id="CHEBI:57783"/>
        <dbReference type="ChEBI" id="CHEBI:58349"/>
        <dbReference type="ChEBI" id="CHEBI:87362"/>
    </reaction>
    <physiologicalReaction direction="left-to-right" evidence="18">
        <dbReference type="Rhea" id="RHEA:54837"/>
    </physiologicalReaction>
</comment>
<comment type="catalytic activity">
    <reaction evidence="20">
        <text>NADPH + O2 + H(+) = H2O2 + NADP(+)</text>
        <dbReference type="Rhea" id="RHEA:11260"/>
        <dbReference type="ChEBI" id="CHEBI:15378"/>
        <dbReference type="ChEBI" id="CHEBI:15379"/>
        <dbReference type="ChEBI" id="CHEBI:16240"/>
        <dbReference type="ChEBI" id="CHEBI:57783"/>
        <dbReference type="ChEBI" id="CHEBI:58349"/>
        <dbReference type="EC" id="1.6.3.1"/>
    </reaction>
    <physiologicalReaction direction="left-to-right" evidence="20">
        <dbReference type="Rhea" id="RHEA:11261"/>
    </physiologicalReaction>
</comment>
<comment type="catalytic activity">
    <reaction evidence="19">
        <text>sulcatone + NADPH + O2 + H(+) = 4-methylpent-3-en-1-yl acetate + NADP(+) + H2O</text>
        <dbReference type="Rhea" id="RHEA:54864"/>
        <dbReference type="ChEBI" id="CHEBI:15377"/>
        <dbReference type="ChEBI" id="CHEBI:15378"/>
        <dbReference type="ChEBI" id="CHEBI:15379"/>
        <dbReference type="ChEBI" id="CHEBI:16310"/>
        <dbReference type="ChEBI" id="CHEBI:57783"/>
        <dbReference type="ChEBI" id="CHEBI:58349"/>
        <dbReference type="ChEBI" id="CHEBI:138373"/>
    </reaction>
    <physiologicalReaction direction="left-to-right" evidence="19">
        <dbReference type="Rhea" id="RHEA:54865"/>
    </physiologicalReaction>
</comment>
<keyword evidence="14" id="KW-0443">Lipid metabolism</keyword>
<evidence type="ECO:0000256" key="9">
    <source>
        <dbReference type="ARBA" id="ARBA00022848"/>
    </source>
</evidence>
<comment type="catalytic activity">
    <reaction evidence="22">
        <text>octan-3-one + NADPH + O2 + H(+) = ethyl hexanoate + NADP(+) + H2O</text>
        <dbReference type="Rhea" id="RHEA:54856"/>
        <dbReference type="ChEBI" id="CHEBI:15377"/>
        <dbReference type="ChEBI" id="CHEBI:15378"/>
        <dbReference type="ChEBI" id="CHEBI:15379"/>
        <dbReference type="ChEBI" id="CHEBI:57783"/>
        <dbReference type="ChEBI" id="CHEBI:58349"/>
        <dbReference type="ChEBI" id="CHEBI:80946"/>
        <dbReference type="ChEBI" id="CHEBI:86055"/>
    </reaction>
    <physiologicalReaction direction="left-to-right" evidence="22">
        <dbReference type="Rhea" id="RHEA:54857"/>
    </physiologicalReaction>
</comment>
<comment type="catalytic activity">
    <reaction evidence="23">
        <text>(2E)-geranial + NADPH + O2 + H(+) = (1E)-2,6-dimethylhepta-1,5-dien-1-yl formate + NADP(+) + H2O</text>
        <dbReference type="Rhea" id="RHEA:54860"/>
        <dbReference type="ChEBI" id="CHEBI:15377"/>
        <dbReference type="ChEBI" id="CHEBI:15378"/>
        <dbReference type="ChEBI" id="CHEBI:15379"/>
        <dbReference type="ChEBI" id="CHEBI:16980"/>
        <dbReference type="ChEBI" id="CHEBI:57783"/>
        <dbReference type="ChEBI" id="CHEBI:58349"/>
        <dbReference type="ChEBI" id="CHEBI:138375"/>
    </reaction>
    <physiologicalReaction direction="left-to-right" evidence="23">
        <dbReference type="Rhea" id="RHEA:54861"/>
    </physiologicalReaction>
</comment>
<evidence type="ECO:0000313" key="29">
    <source>
        <dbReference type="Ensembl" id="ENSCLMP00005024847.1"/>
    </source>
</evidence>
<keyword evidence="6 27" id="KW-0285">Flavoprotein</keyword>
<evidence type="ECO:0000256" key="19">
    <source>
        <dbReference type="ARBA" id="ARBA00047855"/>
    </source>
</evidence>
<dbReference type="Proteomes" id="UP000694565">
    <property type="component" value="Unplaced"/>
</dbReference>
<evidence type="ECO:0000256" key="23">
    <source>
        <dbReference type="ARBA" id="ARBA00048989"/>
    </source>
</evidence>
<comment type="cofactor">
    <cofactor evidence="1 27 28">
        <name>FAD</name>
        <dbReference type="ChEBI" id="CHEBI:57692"/>
    </cofactor>
</comment>
<dbReference type="PIRSF" id="PIRSF000332">
    <property type="entry name" value="FMO"/>
    <property type="match status" value="1"/>
</dbReference>
<protein>
    <recommendedName>
        <fullName evidence="28">Flavin-containing monooxygenase</fullName>
        <ecNumber evidence="28">1.-.-.-</ecNumber>
    </recommendedName>
</protein>
<proteinExistence type="inferred from homology"/>
<evidence type="ECO:0000256" key="14">
    <source>
        <dbReference type="ARBA" id="ARBA00023098"/>
    </source>
</evidence>
<keyword evidence="13 27" id="KW-0503">Monooxygenase</keyword>
<evidence type="ECO:0000256" key="17">
    <source>
        <dbReference type="ARBA" id="ARBA00047426"/>
    </source>
</evidence>
<evidence type="ECO:0000256" key="8">
    <source>
        <dbReference type="ARBA" id="ARBA00022827"/>
    </source>
</evidence>
<dbReference type="GeneTree" id="ENSGT00940000160836"/>
<comment type="similarity">
    <text evidence="3 27 28">Belongs to the FMO family.</text>
</comment>
<sequence>MTRRVAVIGGGSSGLASIKTCLDEGLQPVCFESSDDIGGLWKFKVRLGLSLTREVHSESEGFECVFLGLLLQENPEADRASIYQSVIINTSKEVMCFSDFPIPAHYPNYMHNSLIVDYFRMFADRFQLTRHIRFNTKVLQVKQRSDFSRSGQWDVETENKDGEKEKHIFDAVMICIGHHCHPNLPLHDFPGIDSFTGKFFHSRDYKTADEWRHKKAVVIGIGNSGGDIAVELSRVTKQVGEESRDRCNVSNASAVQSLDSEPGRELRVAIGYGIQPAGGLSEEMFSQHPTVNDELPNRILSGTVQVKPNIRRFQGSSVEFDDGSVVEDVDLVVFATGYRFSFPFLASHVVSVSENKASLYKYVFPPELDRPTLAIIGLVQPLGAIMPISEMQARWATRVFKGCIKLPSAASMLEDVQCKQETMAKRYVSSQRHTIQVDYISYMDEIAELVGVRPSLPRLLLTDPRLGLNLMFGPCTPYQYRLRGPGKWAGARQAIFTQWERVARPMQTRPCHDPKPERSLKWLLVVAAAAVGLAGYVNRNGLPALLQDPTALLDKIKVYLPAQ</sequence>
<keyword evidence="4" id="KW-0488">Methylation</keyword>
<evidence type="ECO:0000256" key="20">
    <source>
        <dbReference type="ARBA" id="ARBA00047864"/>
    </source>
</evidence>
<reference evidence="29" key="2">
    <citation type="submission" date="2025-09" db="UniProtKB">
        <authorList>
            <consortium name="Ensembl"/>
        </authorList>
    </citation>
    <scope>IDENTIFICATION</scope>
</reference>
<dbReference type="SUPFAM" id="SSF51905">
    <property type="entry name" value="FAD/NAD(P)-binding domain"/>
    <property type="match status" value="2"/>
</dbReference>
<comment type="catalytic activity">
    <reaction evidence="24">
        <text>heptan-4-one + NADPH + O2 + H(+) = propyl butanoate + NADP(+) + H2O</text>
        <dbReference type="Rhea" id="RHEA:54852"/>
        <dbReference type="ChEBI" id="CHEBI:15377"/>
        <dbReference type="ChEBI" id="CHEBI:15378"/>
        <dbReference type="ChEBI" id="CHEBI:15379"/>
        <dbReference type="ChEBI" id="CHEBI:57783"/>
        <dbReference type="ChEBI" id="CHEBI:58349"/>
        <dbReference type="ChEBI" id="CHEBI:89484"/>
        <dbReference type="ChEBI" id="CHEBI:89719"/>
    </reaction>
    <physiologicalReaction direction="left-to-right" evidence="24">
        <dbReference type="Rhea" id="RHEA:54853"/>
    </physiologicalReaction>
</comment>
<organism evidence="29 30">
    <name type="scientific">Cyclopterus lumpus</name>
    <name type="common">Lumpsucker</name>
    <dbReference type="NCBI Taxonomy" id="8103"/>
    <lineage>
        <taxon>Eukaryota</taxon>
        <taxon>Metazoa</taxon>
        <taxon>Chordata</taxon>
        <taxon>Craniata</taxon>
        <taxon>Vertebrata</taxon>
        <taxon>Euteleostomi</taxon>
        <taxon>Actinopterygii</taxon>
        <taxon>Neopterygii</taxon>
        <taxon>Teleostei</taxon>
        <taxon>Neoteleostei</taxon>
        <taxon>Acanthomorphata</taxon>
        <taxon>Eupercaria</taxon>
        <taxon>Perciformes</taxon>
        <taxon>Cottioidei</taxon>
        <taxon>Cottales</taxon>
        <taxon>Cyclopteridae</taxon>
        <taxon>Cyclopterus</taxon>
    </lineage>
</organism>
<dbReference type="GO" id="GO:0005789">
    <property type="term" value="C:endoplasmic reticulum membrane"/>
    <property type="evidence" value="ECO:0007669"/>
    <property type="project" value="UniProtKB-SubCell"/>
</dbReference>
<dbReference type="InterPro" id="IPR036188">
    <property type="entry name" value="FAD/NAD-bd_sf"/>
</dbReference>
<evidence type="ECO:0000313" key="30">
    <source>
        <dbReference type="Proteomes" id="UP000694565"/>
    </source>
</evidence>
<gene>
    <name evidence="29" type="primary">LOC117729584</name>
</gene>
<evidence type="ECO:0000256" key="11">
    <source>
        <dbReference type="ARBA" id="ARBA00022989"/>
    </source>
</evidence>
<dbReference type="FunFam" id="3.50.50.60:FF:000409">
    <property type="entry name" value="Dimethylaniline monooxygenase [N-oxide-forming]"/>
    <property type="match status" value="1"/>
</dbReference>
<evidence type="ECO:0000256" key="7">
    <source>
        <dbReference type="ARBA" id="ARBA00022692"/>
    </source>
</evidence>
<evidence type="ECO:0000256" key="21">
    <source>
        <dbReference type="ARBA" id="ARBA00047977"/>
    </source>
</evidence>
<comment type="catalytic activity">
    <reaction evidence="21">
        <text>hexan-3-one + NADPH + O2 + H(+) = ethyl butanoate + NADP(+) + H2O</text>
        <dbReference type="Rhea" id="RHEA:54844"/>
        <dbReference type="ChEBI" id="CHEBI:15377"/>
        <dbReference type="ChEBI" id="CHEBI:15378"/>
        <dbReference type="ChEBI" id="CHEBI:15379"/>
        <dbReference type="ChEBI" id="CHEBI:57783"/>
        <dbReference type="ChEBI" id="CHEBI:58349"/>
        <dbReference type="ChEBI" id="CHEBI:88764"/>
        <dbReference type="ChEBI" id="CHEBI:89891"/>
    </reaction>
    <physiologicalReaction direction="left-to-right" evidence="21">
        <dbReference type="Rhea" id="RHEA:54845"/>
    </physiologicalReaction>
</comment>
<comment type="catalytic activity">
    <reaction evidence="17">
        <text>hexan-3-one + NADPH + O2 + H(+) = propyl propanoate + NADP(+) + H2O</text>
        <dbReference type="Rhea" id="RHEA:54848"/>
        <dbReference type="ChEBI" id="CHEBI:15377"/>
        <dbReference type="ChEBI" id="CHEBI:15378"/>
        <dbReference type="ChEBI" id="CHEBI:15379"/>
        <dbReference type="ChEBI" id="CHEBI:57783"/>
        <dbReference type="ChEBI" id="CHEBI:58349"/>
        <dbReference type="ChEBI" id="CHEBI:89828"/>
        <dbReference type="ChEBI" id="CHEBI:89891"/>
    </reaction>
    <physiologicalReaction direction="left-to-right" evidence="17">
        <dbReference type="Rhea" id="RHEA:54849"/>
    </physiologicalReaction>
</comment>
<name>A0A8C2ZBM0_CYCLU</name>
<evidence type="ECO:0000256" key="28">
    <source>
        <dbReference type="RuleBase" id="RU361177"/>
    </source>
</evidence>
<comment type="catalytic activity">
    <reaction evidence="25">
        <text>N,N-dimethylaniline + NADPH + O2 + H(+) = N,N-dimethylaniline N-oxide + NADP(+) + H2O</text>
        <dbReference type="Rhea" id="RHEA:24468"/>
        <dbReference type="ChEBI" id="CHEBI:15377"/>
        <dbReference type="ChEBI" id="CHEBI:15378"/>
        <dbReference type="ChEBI" id="CHEBI:15379"/>
        <dbReference type="ChEBI" id="CHEBI:16269"/>
        <dbReference type="ChEBI" id="CHEBI:17735"/>
        <dbReference type="ChEBI" id="CHEBI:57783"/>
        <dbReference type="ChEBI" id="CHEBI:58349"/>
        <dbReference type="EC" id="1.14.13.8"/>
    </reaction>
    <physiologicalReaction direction="left-to-right" evidence="25">
        <dbReference type="Rhea" id="RHEA:24469"/>
    </physiologicalReaction>
</comment>
<keyword evidence="5" id="KW-0597">Phosphoprotein</keyword>
<evidence type="ECO:0000256" key="6">
    <source>
        <dbReference type="ARBA" id="ARBA00022630"/>
    </source>
</evidence>
<dbReference type="InterPro" id="IPR002257">
    <property type="entry name" value="Flavin_mOase_5"/>
</dbReference>
<keyword evidence="7" id="KW-0812">Transmembrane</keyword>